<sequence>MDGRPDERAGAVAADLDRLALDLPALAPIADDMRSLATVLRADARTVDWEGWTEVDLVAAYVDRSSLAPMPRRLGRLRALLDLAPAVLVFVPVLVTWFGLAAATSAYDRMRRDPELAAMAVGRTFLDLWQDGFGGTLPGALAFGHVAVYTLTAILLLIIATVGGWTLDRRDRAAEAARAEYALGRLRGVLVRAQRVLGGRRLMSPQRFAGELTKAAQILGDLVERTDRTQRTMDTLAERSADTARRLVTAITELRGAAGTLESGGNEVRAATQTLQTAAGALRTDVTTTSAAAAERLDAATATSLDQVRELQNAGAAALAAATNRLEASLSGLDRSIEASLSGLGERIDGSLSGLHTRIEAATSGLREAAGTFATDIQAAGVRAATDVTELYQEAVAAAAVSLAREMARAGDVLRDAVAAGAAEHTAALEHNTTRTAGAAGTLAEAVRQLSADVDAAREASEGALAGAVRQLSADVTAAREAGTTTEQALAGAVRQLSADVAAAREASEGALAGAVRQLSADVTAAREAGTTTEQALAGAVRQLSADLGAAANAAAAAGVLTEAMERLSADVAALRGDLARRPDVPTALEGADLVGAGDGEAS</sequence>
<dbReference type="AlphaFoldDB" id="A0A6F8Y6D2"/>
<accession>A0A6F8Y6D2</accession>
<keyword evidence="1" id="KW-0472">Membrane</keyword>
<dbReference type="KEGG" id="pfla:Pflav_079990"/>
<proteinExistence type="predicted"/>
<organism evidence="2 3">
    <name type="scientific">Phytohabitans flavus</name>
    <dbReference type="NCBI Taxonomy" id="1076124"/>
    <lineage>
        <taxon>Bacteria</taxon>
        <taxon>Bacillati</taxon>
        <taxon>Actinomycetota</taxon>
        <taxon>Actinomycetes</taxon>
        <taxon>Micromonosporales</taxon>
        <taxon>Micromonosporaceae</taxon>
    </lineage>
</organism>
<dbReference type="EMBL" id="AP022870">
    <property type="protein sequence ID" value="BCB81589.1"/>
    <property type="molecule type" value="Genomic_DNA"/>
</dbReference>
<evidence type="ECO:0000313" key="3">
    <source>
        <dbReference type="Proteomes" id="UP000502508"/>
    </source>
</evidence>
<evidence type="ECO:0000313" key="2">
    <source>
        <dbReference type="EMBL" id="BCB81589.1"/>
    </source>
</evidence>
<reference evidence="2 3" key="2">
    <citation type="submission" date="2020-03" db="EMBL/GenBank/DDBJ databases">
        <authorList>
            <person name="Ichikawa N."/>
            <person name="Kimura A."/>
            <person name="Kitahashi Y."/>
            <person name="Uohara A."/>
        </authorList>
    </citation>
    <scope>NUCLEOTIDE SEQUENCE [LARGE SCALE GENOMIC DNA]</scope>
    <source>
        <strain evidence="2 3">NBRC 107702</strain>
    </source>
</reference>
<feature type="transmembrane region" description="Helical" evidence="1">
    <location>
        <begin position="146"/>
        <end position="167"/>
    </location>
</feature>
<gene>
    <name evidence="2" type="ORF">Pflav_079990</name>
</gene>
<protein>
    <submittedName>
        <fullName evidence="2">Uncharacterized protein</fullName>
    </submittedName>
</protein>
<reference evidence="2 3" key="1">
    <citation type="submission" date="2020-03" db="EMBL/GenBank/DDBJ databases">
        <title>Whole genome shotgun sequence of Phytohabitans flavus NBRC 107702.</title>
        <authorList>
            <person name="Komaki H."/>
            <person name="Tamura T."/>
        </authorList>
    </citation>
    <scope>NUCLEOTIDE SEQUENCE [LARGE SCALE GENOMIC DNA]</scope>
    <source>
        <strain evidence="2 3">NBRC 107702</strain>
    </source>
</reference>
<keyword evidence="1" id="KW-1133">Transmembrane helix</keyword>
<keyword evidence="1" id="KW-0812">Transmembrane</keyword>
<name>A0A6F8Y6D2_9ACTN</name>
<evidence type="ECO:0000256" key="1">
    <source>
        <dbReference type="SAM" id="Phobius"/>
    </source>
</evidence>
<keyword evidence="3" id="KW-1185">Reference proteome</keyword>
<feature type="transmembrane region" description="Helical" evidence="1">
    <location>
        <begin position="79"/>
        <end position="100"/>
    </location>
</feature>
<dbReference type="Proteomes" id="UP000502508">
    <property type="component" value="Chromosome"/>
</dbReference>